<dbReference type="Gene3D" id="3.40.50.1820">
    <property type="entry name" value="alpha/beta hydrolase"/>
    <property type="match status" value="1"/>
</dbReference>
<reference evidence="4" key="1">
    <citation type="journal article" date="2023" name="Mol. Phylogenet. Evol.">
        <title>Genome-scale phylogeny and comparative genomics of the fungal order Sordariales.</title>
        <authorList>
            <person name="Hensen N."/>
            <person name="Bonometti L."/>
            <person name="Westerberg I."/>
            <person name="Brannstrom I.O."/>
            <person name="Guillou S."/>
            <person name="Cros-Aarteil S."/>
            <person name="Calhoun S."/>
            <person name="Haridas S."/>
            <person name="Kuo A."/>
            <person name="Mondo S."/>
            <person name="Pangilinan J."/>
            <person name="Riley R."/>
            <person name="LaButti K."/>
            <person name="Andreopoulos B."/>
            <person name="Lipzen A."/>
            <person name="Chen C."/>
            <person name="Yan M."/>
            <person name="Daum C."/>
            <person name="Ng V."/>
            <person name="Clum A."/>
            <person name="Steindorff A."/>
            <person name="Ohm R.A."/>
            <person name="Martin F."/>
            <person name="Silar P."/>
            <person name="Natvig D.O."/>
            <person name="Lalanne C."/>
            <person name="Gautier V."/>
            <person name="Ament-Velasquez S.L."/>
            <person name="Kruys A."/>
            <person name="Hutchinson M.I."/>
            <person name="Powell A.J."/>
            <person name="Barry K."/>
            <person name="Miller A.N."/>
            <person name="Grigoriev I.V."/>
            <person name="Debuchy R."/>
            <person name="Gladieux P."/>
            <person name="Hiltunen Thoren M."/>
            <person name="Johannesson H."/>
        </authorList>
    </citation>
    <scope>NUCLEOTIDE SEQUENCE</scope>
    <source>
        <strain evidence="4">CBS 314.62</strain>
    </source>
</reference>
<gene>
    <name evidence="4" type="ORF">B0T22DRAFT_460961</name>
</gene>
<dbReference type="PRINTS" id="PR00412">
    <property type="entry name" value="EPOXHYDRLASE"/>
</dbReference>
<evidence type="ECO:0000256" key="1">
    <source>
        <dbReference type="ARBA" id="ARBA00022801"/>
    </source>
</evidence>
<dbReference type="EMBL" id="JAULSO010000002">
    <property type="protein sequence ID" value="KAK3689117.1"/>
    <property type="molecule type" value="Genomic_DNA"/>
</dbReference>
<organism evidence="4 5">
    <name type="scientific">Podospora appendiculata</name>
    <dbReference type="NCBI Taxonomy" id="314037"/>
    <lineage>
        <taxon>Eukaryota</taxon>
        <taxon>Fungi</taxon>
        <taxon>Dikarya</taxon>
        <taxon>Ascomycota</taxon>
        <taxon>Pezizomycotina</taxon>
        <taxon>Sordariomycetes</taxon>
        <taxon>Sordariomycetidae</taxon>
        <taxon>Sordariales</taxon>
        <taxon>Podosporaceae</taxon>
        <taxon>Podospora</taxon>
    </lineage>
</organism>
<dbReference type="InterPro" id="IPR029058">
    <property type="entry name" value="AB_hydrolase_fold"/>
</dbReference>
<dbReference type="InterPro" id="IPR000639">
    <property type="entry name" value="Epox_hydrolase-like"/>
</dbReference>
<comment type="similarity">
    <text evidence="2">Belongs to the AB hydrolase superfamily. Epoxide hydrolase family.</text>
</comment>
<dbReference type="InterPro" id="IPR000073">
    <property type="entry name" value="AB_hydrolase_1"/>
</dbReference>
<dbReference type="PANTHER" id="PTHR43329">
    <property type="entry name" value="EPOXIDE HYDROLASE"/>
    <property type="match status" value="1"/>
</dbReference>
<name>A0AAE1CD18_9PEZI</name>
<dbReference type="GO" id="GO:0016787">
    <property type="term" value="F:hydrolase activity"/>
    <property type="evidence" value="ECO:0007669"/>
    <property type="project" value="UniProtKB-KW"/>
</dbReference>
<evidence type="ECO:0000256" key="2">
    <source>
        <dbReference type="ARBA" id="ARBA00038334"/>
    </source>
</evidence>
<accession>A0AAE1CD18</accession>
<proteinExistence type="inferred from homology"/>
<evidence type="ECO:0000313" key="4">
    <source>
        <dbReference type="EMBL" id="KAK3689117.1"/>
    </source>
</evidence>
<dbReference type="Pfam" id="PF12697">
    <property type="entry name" value="Abhydrolase_6"/>
    <property type="match status" value="1"/>
</dbReference>
<feature type="domain" description="AB hydrolase-1" evidence="3">
    <location>
        <begin position="67"/>
        <end position="328"/>
    </location>
</feature>
<comment type="caution">
    <text evidence="4">The sequence shown here is derived from an EMBL/GenBank/DDBJ whole genome shotgun (WGS) entry which is preliminary data.</text>
</comment>
<keyword evidence="1 4" id="KW-0378">Hydrolase</keyword>
<dbReference type="Proteomes" id="UP001270362">
    <property type="component" value="Unassembled WGS sequence"/>
</dbReference>
<keyword evidence="5" id="KW-1185">Reference proteome</keyword>
<sequence length="346" mass="38006">MSALGISLKFNFRATAQRYLPASARNMSLETRNFFPTLQRNVTPTASGSQVVSYSSDLGNGGPVLALIHGYPQSAYSWRHVIPLLAGKVSLFVPELPGYGISTPATEHSKRFIGRALLDTLQDVFKITPDAPRKVIVGGHDRGARVSHRVAVDRKDFLPAVDIVGTVLLDIVPTKVQWESFKNPAIAQGYFHWPLLANVELATMIIKSFGGANWVRGGHFRLTNSPEGIRRIKMEDAVEVYAALFEKDETIRCSCEDYAASATPDFNEQAADQAAGRKIDVPTLVMFSAAKLGSQMDVAEVWKDWVAPGTVYEHVAVGESYGHYLPEEAYDIVSARVLEFLDKHAA</sequence>
<dbReference type="AlphaFoldDB" id="A0AAE1CD18"/>
<evidence type="ECO:0000259" key="3">
    <source>
        <dbReference type="Pfam" id="PF12697"/>
    </source>
</evidence>
<protein>
    <submittedName>
        <fullName evidence="4">Alpha/beta hydrolase</fullName>
    </submittedName>
</protein>
<reference evidence="4" key="2">
    <citation type="submission" date="2023-06" db="EMBL/GenBank/DDBJ databases">
        <authorList>
            <consortium name="Lawrence Berkeley National Laboratory"/>
            <person name="Haridas S."/>
            <person name="Hensen N."/>
            <person name="Bonometti L."/>
            <person name="Westerberg I."/>
            <person name="Brannstrom I.O."/>
            <person name="Guillou S."/>
            <person name="Cros-Aarteil S."/>
            <person name="Calhoun S."/>
            <person name="Kuo A."/>
            <person name="Mondo S."/>
            <person name="Pangilinan J."/>
            <person name="Riley R."/>
            <person name="Labutti K."/>
            <person name="Andreopoulos B."/>
            <person name="Lipzen A."/>
            <person name="Chen C."/>
            <person name="Yanf M."/>
            <person name="Daum C."/>
            <person name="Ng V."/>
            <person name="Clum A."/>
            <person name="Steindorff A."/>
            <person name="Ohm R."/>
            <person name="Martin F."/>
            <person name="Silar P."/>
            <person name="Natvig D."/>
            <person name="Lalanne C."/>
            <person name="Gautier V."/>
            <person name="Ament-Velasquez S.L."/>
            <person name="Kruys A."/>
            <person name="Hutchinson M.I."/>
            <person name="Powell A.J."/>
            <person name="Barry K."/>
            <person name="Miller A.N."/>
            <person name="Grigoriev I.V."/>
            <person name="Debuchy R."/>
            <person name="Gladieux P."/>
            <person name="Thoren M.H."/>
            <person name="Johannesson H."/>
        </authorList>
    </citation>
    <scope>NUCLEOTIDE SEQUENCE</scope>
    <source>
        <strain evidence="4">CBS 314.62</strain>
    </source>
</reference>
<dbReference type="SUPFAM" id="SSF53474">
    <property type="entry name" value="alpha/beta-Hydrolases"/>
    <property type="match status" value="1"/>
</dbReference>
<evidence type="ECO:0000313" key="5">
    <source>
        <dbReference type="Proteomes" id="UP001270362"/>
    </source>
</evidence>